<dbReference type="PANTHER" id="PTHR13847">
    <property type="entry name" value="SARCOSINE DEHYDROGENASE-RELATED"/>
    <property type="match status" value="1"/>
</dbReference>
<dbReference type="RefSeq" id="WP_192460635.1">
    <property type="nucleotide sequence ID" value="NZ_JACYFJ010000001.1"/>
</dbReference>
<dbReference type="EMBL" id="JBHSAW010000004">
    <property type="protein sequence ID" value="MFC4095712.1"/>
    <property type="molecule type" value="Genomic_DNA"/>
</dbReference>
<feature type="domain" description="FAD dependent oxidoreductase" evidence="1">
    <location>
        <begin position="16"/>
        <end position="369"/>
    </location>
</feature>
<reference evidence="3" key="1">
    <citation type="journal article" date="2019" name="Int. J. Syst. Evol. Microbiol.">
        <title>The Global Catalogue of Microorganisms (GCM) 10K type strain sequencing project: providing services to taxonomists for standard genome sequencing and annotation.</title>
        <authorList>
            <consortium name="The Broad Institute Genomics Platform"/>
            <consortium name="The Broad Institute Genome Sequencing Center for Infectious Disease"/>
            <person name="Wu L."/>
            <person name="Ma J."/>
        </authorList>
    </citation>
    <scope>NUCLEOTIDE SEQUENCE [LARGE SCALE GENOMIC DNA]</scope>
    <source>
        <strain evidence="3">CECT 7477</strain>
    </source>
</reference>
<dbReference type="Gene3D" id="3.30.9.10">
    <property type="entry name" value="D-Amino Acid Oxidase, subunit A, domain 2"/>
    <property type="match status" value="1"/>
</dbReference>
<keyword evidence="2" id="KW-0560">Oxidoreductase</keyword>
<dbReference type="SUPFAM" id="SSF51905">
    <property type="entry name" value="FAD/NAD(P)-binding domain"/>
    <property type="match status" value="1"/>
</dbReference>
<evidence type="ECO:0000313" key="3">
    <source>
        <dbReference type="Proteomes" id="UP001595814"/>
    </source>
</evidence>
<evidence type="ECO:0000259" key="1">
    <source>
        <dbReference type="Pfam" id="PF01266"/>
    </source>
</evidence>
<dbReference type="GO" id="GO:0016491">
    <property type="term" value="F:oxidoreductase activity"/>
    <property type="evidence" value="ECO:0007669"/>
    <property type="project" value="UniProtKB-KW"/>
</dbReference>
<organism evidence="2 3">
    <name type="scientific">Euzebyella saccharophila</name>
    <dbReference type="NCBI Taxonomy" id="679664"/>
    <lineage>
        <taxon>Bacteria</taxon>
        <taxon>Pseudomonadati</taxon>
        <taxon>Bacteroidota</taxon>
        <taxon>Flavobacteriia</taxon>
        <taxon>Flavobacteriales</taxon>
        <taxon>Flavobacteriaceae</taxon>
        <taxon>Euzebyella</taxon>
    </lineage>
</organism>
<sequence>MNLSYWEYKTWLDRIDFTVVGSGITGLNCALQLRERFSNAKILVIDKGVLPQGASTKNAGFACFGSISEILDDLKNHSEDEVVNLVNRRWEGIQFLRKTLGDTAMDFQQFGGYEIFSKKDEELFESSMAQIGYMNELLLSVFGQKAFELYSNNFGFGNCLNQSVVNPLEGQLNPGKMMIALLKKARAANISILNGVEVQHLEEGSNSVVVTTPEFEFSSNYVCIATNGFAAQLTGEKIKPARSQVLLTKPLKNLKVQGTFHLDKGYSYFRNLDNRILLGGGRNLDFSGEETTKFGNTEVIQLHLKKVLTELILPNQQIEIDCRWSGIMGVGNSKRPIVKQLSDHVFCGVRLGGMGVAIGSLVGKEMANLV</sequence>
<dbReference type="InterPro" id="IPR036188">
    <property type="entry name" value="FAD/NAD-bd_sf"/>
</dbReference>
<dbReference type="Pfam" id="PF01266">
    <property type="entry name" value="DAO"/>
    <property type="match status" value="1"/>
</dbReference>
<evidence type="ECO:0000313" key="2">
    <source>
        <dbReference type="EMBL" id="MFC4095712.1"/>
    </source>
</evidence>
<accession>A0ABV8JN43</accession>
<keyword evidence="3" id="KW-1185">Reference proteome</keyword>
<name>A0ABV8JN43_9FLAO</name>
<gene>
    <name evidence="2" type="ORF">ACFOUT_07485</name>
</gene>
<dbReference type="EC" id="1.-.-.-" evidence="2"/>
<dbReference type="Proteomes" id="UP001595814">
    <property type="component" value="Unassembled WGS sequence"/>
</dbReference>
<comment type="caution">
    <text evidence="2">The sequence shown here is derived from an EMBL/GenBank/DDBJ whole genome shotgun (WGS) entry which is preliminary data.</text>
</comment>
<proteinExistence type="predicted"/>
<dbReference type="InterPro" id="IPR006076">
    <property type="entry name" value="FAD-dep_OxRdtase"/>
</dbReference>
<dbReference type="Gene3D" id="3.50.50.60">
    <property type="entry name" value="FAD/NAD(P)-binding domain"/>
    <property type="match status" value="1"/>
</dbReference>
<dbReference type="PANTHER" id="PTHR13847:SF281">
    <property type="entry name" value="FAD DEPENDENT OXIDOREDUCTASE DOMAIN-CONTAINING PROTEIN"/>
    <property type="match status" value="1"/>
</dbReference>
<protein>
    <submittedName>
        <fullName evidence="2">NAD(P)/FAD-dependent oxidoreductase</fullName>
        <ecNumber evidence="2">1.-.-.-</ecNumber>
    </submittedName>
</protein>